<keyword evidence="2" id="KW-1185">Reference proteome</keyword>
<evidence type="ECO:0000313" key="1">
    <source>
        <dbReference type="EMBL" id="EFQ30207.1"/>
    </source>
</evidence>
<gene>
    <name evidence="1" type="ORF">GLRG_05351</name>
</gene>
<dbReference type="GeneID" id="24410716"/>
<reference evidence="2" key="1">
    <citation type="journal article" date="2012" name="Nat. Genet.">
        <title>Lifestyle transitions in plant pathogenic Colletotrichum fungi deciphered by genome and transcriptome analyses.</title>
        <authorList>
            <person name="O'Connell R.J."/>
            <person name="Thon M.R."/>
            <person name="Hacquard S."/>
            <person name="Amyotte S.G."/>
            <person name="Kleemann J."/>
            <person name="Torres M.F."/>
            <person name="Damm U."/>
            <person name="Buiate E.A."/>
            <person name="Epstein L."/>
            <person name="Alkan N."/>
            <person name="Altmueller J."/>
            <person name="Alvarado-Balderrama L."/>
            <person name="Bauser C.A."/>
            <person name="Becker C."/>
            <person name="Birren B.W."/>
            <person name="Chen Z."/>
            <person name="Choi J."/>
            <person name="Crouch J.A."/>
            <person name="Duvick J.P."/>
            <person name="Farman M.A."/>
            <person name="Gan P."/>
            <person name="Heiman D."/>
            <person name="Henrissat B."/>
            <person name="Howard R.J."/>
            <person name="Kabbage M."/>
            <person name="Koch C."/>
            <person name="Kracher B."/>
            <person name="Kubo Y."/>
            <person name="Law A.D."/>
            <person name="Lebrun M.-H."/>
            <person name="Lee Y.-H."/>
            <person name="Miyara I."/>
            <person name="Moore N."/>
            <person name="Neumann U."/>
            <person name="Nordstroem K."/>
            <person name="Panaccione D.G."/>
            <person name="Panstruga R."/>
            <person name="Place M."/>
            <person name="Proctor R.H."/>
            <person name="Prusky D."/>
            <person name="Rech G."/>
            <person name="Reinhardt R."/>
            <person name="Rollins J.A."/>
            <person name="Rounsley S."/>
            <person name="Schardl C.L."/>
            <person name="Schwartz D.C."/>
            <person name="Shenoy N."/>
            <person name="Shirasu K."/>
            <person name="Sikhakolli U.R."/>
            <person name="Stueber K."/>
            <person name="Sukno S.A."/>
            <person name="Sweigard J.A."/>
            <person name="Takano Y."/>
            <person name="Takahara H."/>
            <person name="Trail F."/>
            <person name="van der Does H.C."/>
            <person name="Voll L.M."/>
            <person name="Will I."/>
            <person name="Young S."/>
            <person name="Zeng Q."/>
            <person name="Zhang J."/>
            <person name="Zhou S."/>
            <person name="Dickman M.B."/>
            <person name="Schulze-Lefert P."/>
            <person name="Ver Loren van Themaat E."/>
            <person name="Ma L.-J."/>
            <person name="Vaillancourt L.J."/>
        </authorList>
    </citation>
    <scope>NUCLEOTIDE SEQUENCE [LARGE SCALE GENOMIC DNA]</scope>
    <source>
        <strain evidence="2">M1.001 / M2 / FGSC 10212</strain>
    </source>
</reference>
<dbReference type="AlphaFoldDB" id="E3QH45"/>
<sequence length="76" mass="8869">MSAERVVLRWTIVHYTDAAFHAYVAACRRVSFRFGSLINRLSHYLGVSVDLLTSVLTRRGRFDMIAHYNIRRQDIV</sequence>
<accession>E3QH45</accession>
<proteinExistence type="predicted"/>
<dbReference type="Proteomes" id="UP000008782">
    <property type="component" value="Unassembled WGS sequence"/>
</dbReference>
<dbReference type="RefSeq" id="XP_008094227.1">
    <property type="nucleotide sequence ID" value="XM_008096036.1"/>
</dbReference>
<dbReference type="VEuPathDB" id="FungiDB:GLRG_05351"/>
<evidence type="ECO:0000313" key="2">
    <source>
        <dbReference type="Proteomes" id="UP000008782"/>
    </source>
</evidence>
<protein>
    <submittedName>
        <fullName evidence="1">Uncharacterized protein</fullName>
    </submittedName>
</protein>
<name>E3QH45_COLGM</name>
<dbReference type="EMBL" id="GG697348">
    <property type="protein sequence ID" value="EFQ30207.1"/>
    <property type="molecule type" value="Genomic_DNA"/>
</dbReference>
<dbReference type="HOGENOM" id="CLU_2654346_0_0_1"/>
<organism evidence="2">
    <name type="scientific">Colletotrichum graminicola (strain M1.001 / M2 / FGSC 10212)</name>
    <name type="common">Maize anthracnose fungus</name>
    <name type="synonym">Glomerella graminicola</name>
    <dbReference type="NCBI Taxonomy" id="645133"/>
    <lineage>
        <taxon>Eukaryota</taxon>
        <taxon>Fungi</taxon>
        <taxon>Dikarya</taxon>
        <taxon>Ascomycota</taxon>
        <taxon>Pezizomycotina</taxon>
        <taxon>Sordariomycetes</taxon>
        <taxon>Hypocreomycetidae</taxon>
        <taxon>Glomerellales</taxon>
        <taxon>Glomerellaceae</taxon>
        <taxon>Colletotrichum</taxon>
        <taxon>Colletotrichum graminicola species complex</taxon>
    </lineage>
</organism>